<organism evidence="3 4">
    <name type="scientific">Punica granatum</name>
    <name type="common">Pomegranate</name>
    <dbReference type="NCBI Taxonomy" id="22663"/>
    <lineage>
        <taxon>Eukaryota</taxon>
        <taxon>Viridiplantae</taxon>
        <taxon>Streptophyta</taxon>
        <taxon>Embryophyta</taxon>
        <taxon>Tracheophyta</taxon>
        <taxon>Spermatophyta</taxon>
        <taxon>Magnoliopsida</taxon>
        <taxon>eudicotyledons</taxon>
        <taxon>Gunneridae</taxon>
        <taxon>Pentapetalae</taxon>
        <taxon>rosids</taxon>
        <taxon>malvids</taxon>
        <taxon>Myrtales</taxon>
        <taxon>Lythraceae</taxon>
        <taxon>Punica</taxon>
    </lineage>
</organism>
<dbReference type="SMART" id="SM00443">
    <property type="entry name" value="G_patch"/>
    <property type="match status" value="1"/>
</dbReference>
<feature type="compositionally biased region" description="Polar residues" evidence="1">
    <location>
        <begin position="450"/>
        <end position="464"/>
    </location>
</feature>
<proteinExistence type="predicted"/>
<sequence length="907" mass="99995">MGDGCKCVRRYFKLCGGGRRRGVGAAGLGGFSRGLGQLGCGCGFEPWLGGLAWLSCGSHPIRRKAEKSSRLDWLHVCLPRYSQLASHCYPTRQRLRMTEEDPVDISEEVNPPVPTHSQPPSTHAPSPPTPAGVPPAYSDVPSMHLPPPNIFRGTPSTSPTGVIHEGTVNQLAASVTTNMAELFALLRGPNRASSSSTPPLGQGPTVDPTSWIPPTQVPENTDAPALPTTHTSTVLSAPPPVSMPALAVVYTIPPPMVFPASSVPTPAHLQAAELPPYPSLQPHISLPYQAPPPINTTFLEPGTPTHTAQFASPTHFLPEVDAEQERRFKRMEETIRALQANETRPNASYGDCSLFPGMRLPLKVKIPEFKTYEGTTDPRHHLRHYRGKILQYWDYEEFVIHSFQDNLTGSPLDWFMSQKAEDIPTWADLSRKFIDQYQPPVSRVPPPAQKSPTSQGPQVGTTQYRSRKQYTPLPAPLSHIYRQLLAGNQIQPISPGPNFDSTTQDQSKHCEYHQGAPGHTLDNCWRLRGEIQRRIDNNRLTFNACHGNDTFGTVYENPVIIDKGKAPTAEVGAVPESTPFPSKRVTEEEAEAFMKIIKVSEYKVVEQMAKSPAHISLLALLLKALLRILTAAQVPKETPPDRIEETVSFIFSNTISFSDDELPFEGWTHSRALHIVYKCNNYIIGRVMIDNGSALNVCPVTTLKQMNVDLNRVRPSKTAVRAFDGSRREKLITVKGEEDYAIYKETVVPYISVGDDENLPFHSFETISVIRDYGEIGPSRADRIIGKVLLRHNYIPGAGLGAREQGINRPIDVDEYKNRRGLGFRPSCHEIIEARRGNHLHRLAARYGKLNRGISIPPLSHFFPGPPHIIGSTLDGTSSDSDDTPASLSAVYAVTEEIPSGVHILLA</sequence>
<feature type="domain" description="G-patch" evidence="2">
    <location>
        <begin position="781"/>
        <end position="827"/>
    </location>
</feature>
<dbReference type="PROSITE" id="PS50174">
    <property type="entry name" value="G_PATCH"/>
    <property type="match status" value="1"/>
</dbReference>
<protein>
    <recommendedName>
        <fullName evidence="2">G-patch domain-containing protein</fullName>
    </recommendedName>
</protein>
<feature type="region of interest" description="Disordered" evidence="1">
    <location>
        <begin position="105"/>
        <end position="156"/>
    </location>
</feature>
<dbReference type="Pfam" id="PF01585">
    <property type="entry name" value="G-patch"/>
    <property type="match status" value="1"/>
</dbReference>
<comment type="caution">
    <text evidence="3">The sequence shown here is derived from an EMBL/GenBank/DDBJ whole genome shotgun (WGS) entry which is preliminary data.</text>
</comment>
<evidence type="ECO:0000256" key="1">
    <source>
        <dbReference type="SAM" id="MobiDB-lite"/>
    </source>
</evidence>
<evidence type="ECO:0000313" key="3">
    <source>
        <dbReference type="EMBL" id="PKI70812.1"/>
    </source>
</evidence>
<dbReference type="PANTHER" id="PTHR32108:SF9">
    <property type="entry name" value="REVERSE TRANSCRIPTASE RNASE H-LIKE DOMAIN-CONTAINING PROTEIN"/>
    <property type="match status" value="1"/>
</dbReference>
<name>A0A2I0KQR0_PUNGR</name>
<evidence type="ECO:0000313" key="4">
    <source>
        <dbReference type="Proteomes" id="UP000233551"/>
    </source>
</evidence>
<feature type="compositionally biased region" description="Low complexity" evidence="1">
    <location>
        <begin position="115"/>
        <end position="124"/>
    </location>
</feature>
<feature type="region of interest" description="Disordered" evidence="1">
    <location>
        <begin position="438"/>
        <end position="465"/>
    </location>
</feature>
<dbReference type="AlphaFoldDB" id="A0A2I0KQR0"/>
<reference evidence="3 4" key="1">
    <citation type="submission" date="2017-11" db="EMBL/GenBank/DDBJ databases">
        <title>De-novo sequencing of pomegranate (Punica granatum L.) genome.</title>
        <authorList>
            <person name="Akparov Z."/>
            <person name="Amiraslanov A."/>
            <person name="Hajiyeva S."/>
            <person name="Abbasov M."/>
            <person name="Kaur K."/>
            <person name="Hamwieh A."/>
            <person name="Solovyev V."/>
            <person name="Salamov A."/>
            <person name="Braich B."/>
            <person name="Kosarev P."/>
            <person name="Mahmoud A."/>
            <person name="Hajiyev E."/>
            <person name="Babayeva S."/>
            <person name="Izzatullayeva V."/>
            <person name="Mammadov A."/>
            <person name="Mammadov A."/>
            <person name="Sharifova S."/>
            <person name="Ojaghi J."/>
            <person name="Eynullazada K."/>
            <person name="Bayramov B."/>
            <person name="Abdulazimova A."/>
            <person name="Shahmuradov I."/>
        </authorList>
    </citation>
    <scope>NUCLEOTIDE SEQUENCE [LARGE SCALE GENOMIC DNA]</scope>
    <source>
        <strain evidence="4">cv. AG2017</strain>
        <tissue evidence="3">Leaf</tissue>
    </source>
</reference>
<gene>
    <name evidence="3" type="ORF">CRG98_008807</name>
</gene>
<evidence type="ECO:0000259" key="2">
    <source>
        <dbReference type="PROSITE" id="PS50174"/>
    </source>
</evidence>
<dbReference type="InterPro" id="IPR000467">
    <property type="entry name" value="G_patch_dom"/>
</dbReference>
<dbReference type="EMBL" id="PGOL01000428">
    <property type="protein sequence ID" value="PKI70812.1"/>
    <property type="molecule type" value="Genomic_DNA"/>
</dbReference>
<dbReference type="PANTHER" id="PTHR32108">
    <property type="entry name" value="DNA-DIRECTED RNA POLYMERASE SUBUNIT ALPHA"/>
    <property type="match status" value="1"/>
</dbReference>
<accession>A0A2I0KQR0</accession>
<dbReference type="GO" id="GO:0003676">
    <property type="term" value="F:nucleic acid binding"/>
    <property type="evidence" value="ECO:0007669"/>
    <property type="project" value="InterPro"/>
</dbReference>
<keyword evidence="4" id="KW-1185">Reference proteome</keyword>
<dbReference type="Proteomes" id="UP000233551">
    <property type="component" value="Unassembled WGS sequence"/>
</dbReference>
<dbReference type="STRING" id="22663.A0A2I0KQR0"/>